<reference evidence="3 4" key="1">
    <citation type="submission" date="2016-10" db="EMBL/GenBank/DDBJ databases">
        <authorList>
            <person name="de Groot N.N."/>
        </authorList>
    </citation>
    <scope>NUCLEOTIDE SEQUENCE [LARGE SCALE GENOMIC DNA]</scope>
    <source>
        <strain evidence="3 4">CGMCC 1.10076</strain>
    </source>
</reference>
<dbReference type="PANTHER" id="PTHR46401:SF2">
    <property type="entry name" value="GLYCOSYLTRANSFERASE WBBK-RELATED"/>
    <property type="match status" value="1"/>
</dbReference>
<keyword evidence="4" id="KW-1185">Reference proteome</keyword>
<dbReference type="InterPro" id="IPR001296">
    <property type="entry name" value="Glyco_trans_1"/>
</dbReference>
<dbReference type="Proteomes" id="UP000199580">
    <property type="component" value="Unassembled WGS sequence"/>
</dbReference>
<dbReference type="EMBL" id="FNEZ01000002">
    <property type="protein sequence ID" value="SDJ62746.1"/>
    <property type="molecule type" value="Genomic_DNA"/>
</dbReference>
<gene>
    <name evidence="3" type="ORF">SAMN04487935_1247</name>
</gene>
<dbReference type="Gene3D" id="3.40.50.2000">
    <property type="entry name" value="Glycogen Phosphorylase B"/>
    <property type="match status" value="1"/>
</dbReference>
<name>A0A1G8V9F1_9FLAO</name>
<organism evidence="3 4">
    <name type="scientific">Flavobacterium noncentrifugens</name>
    <dbReference type="NCBI Taxonomy" id="1128970"/>
    <lineage>
        <taxon>Bacteria</taxon>
        <taxon>Pseudomonadati</taxon>
        <taxon>Bacteroidota</taxon>
        <taxon>Flavobacteriia</taxon>
        <taxon>Flavobacteriales</taxon>
        <taxon>Flavobacteriaceae</taxon>
        <taxon>Flavobacterium</taxon>
    </lineage>
</organism>
<dbReference type="GO" id="GO:0009103">
    <property type="term" value="P:lipopolysaccharide biosynthetic process"/>
    <property type="evidence" value="ECO:0007669"/>
    <property type="project" value="TreeGrafter"/>
</dbReference>
<sequence length="365" mass="42075">MAKVILLSQYPLPYAKIGSWTNMYKSYLQGKHQIDYIICENPEERFPNVKYEIVENTFYLKVRRRLHNFFRIGFIDALEKVIAENKGEKFIIQVIDNFNIAVRINEMLVRKGIRKDCAIQVFYHGFAPFIDIHKFKNFYENIDELVLLTNGSYKAHKAFYTVFPCKVSLLPNGIDTKKFYKPTNIQQQNLKAAHGYEGKKVFIWCSQDRPKKGLSLMLEAWKKVYEQHKDIVFLVIGAKRDVSIDGVVFMGRIPNTELPEFYQMADCYLFPTLCHEGFGLSLIEALNCGCYCIASKAGGVPEVLHQGKYGKLIENPNFVSEWETAINDYLSGKEKPVYGDGEMYTITEWISNINAIISNAKNNIS</sequence>
<feature type="domain" description="Glycosyl transferase family 1" evidence="2">
    <location>
        <begin position="191"/>
        <end position="336"/>
    </location>
</feature>
<dbReference type="GO" id="GO:0016757">
    <property type="term" value="F:glycosyltransferase activity"/>
    <property type="evidence" value="ECO:0007669"/>
    <property type="project" value="InterPro"/>
</dbReference>
<evidence type="ECO:0000259" key="2">
    <source>
        <dbReference type="Pfam" id="PF00534"/>
    </source>
</evidence>
<dbReference type="SUPFAM" id="SSF53756">
    <property type="entry name" value="UDP-Glycosyltransferase/glycogen phosphorylase"/>
    <property type="match status" value="1"/>
</dbReference>
<keyword evidence="1 3" id="KW-0808">Transferase</keyword>
<dbReference type="RefSeq" id="WP_091392853.1">
    <property type="nucleotide sequence ID" value="NZ_BKAI01000003.1"/>
</dbReference>
<protein>
    <submittedName>
        <fullName evidence="3">Glycosyltransferase involved in cell wall bisynthesis</fullName>
    </submittedName>
</protein>
<dbReference type="CDD" id="cd03801">
    <property type="entry name" value="GT4_PimA-like"/>
    <property type="match status" value="1"/>
</dbReference>
<dbReference type="STRING" id="1128970.SAMN04487935_1247"/>
<evidence type="ECO:0000313" key="4">
    <source>
        <dbReference type="Proteomes" id="UP000199580"/>
    </source>
</evidence>
<dbReference type="PANTHER" id="PTHR46401">
    <property type="entry name" value="GLYCOSYLTRANSFERASE WBBK-RELATED"/>
    <property type="match status" value="1"/>
</dbReference>
<dbReference type="AlphaFoldDB" id="A0A1G8V9F1"/>
<evidence type="ECO:0000256" key="1">
    <source>
        <dbReference type="ARBA" id="ARBA00022679"/>
    </source>
</evidence>
<dbReference type="OrthoDB" id="9801573at2"/>
<evidence type="ECO:0000313" key="3">
    <source>
        <dbReference type="EMBL" id="SDJ62746.1"/>
    </source>
</evidence>
<accession>A0A1G8V9F1</accession>
<dbReference type="Pfam" id="PF00534">
    <property type="entry name" value="Glycos_transf_1"/>
    <property type="match status" value="1"/>
</dbReference>
<proteinExistence type="predicted"/>